<reference evidence="3 4" key="1">
    <citation type="journal article" date="2019" name="Nat. Med.">
        <title>A library of human gut bacterial isolates paired with longitudinal multiomics data enables mechanistic microbiome research.</title>
        <authorList>
            <person name="Poyet M."/>
            <person name="Groussin M."/>
            <person name="Gibbons S.M."/>
            <person name="Avila-Pacheco J."/>
            <person name="Jiang X."/>
            <person name="Kearney S.M."/>
            <person name="Perrotta A.R."/>
            <person name="Berdy B."/>
            <person name="Zhao S."/>
            <person name="Lieberman T.D."/>
            <person name="Swanson P.K."/>
            <person name="Smith M."/>
            <person name="Roesemann S."/>
            <person name="Alexander J.E."/>
            <person name="Rich S.A."/>
            <person name="Livny J."/>
            <person name="Vlamakis H."/>
            <person name="Clish C."/>
            <person name="Bullock K."/>
            <person name="Deik A."/>
            <person name="Scott J."/>
            <person name="Pierce K.A."/>
            <person name="Xavier R.J."/>
            <person name="Alm E.J."/>
        </authorList>
    </citation>
    <scope>NUCLEOTIDE SEQUENCE [LARGE SCALE GENOMIC DNA]</scope>
    <source>
        <strain evidence="3 4">BIOML-A25</strain>
    </source>
</reference>
<dbReference type="InterPro" id="IPR015886">
    <property type="entry name" value="H2TH_FPG"/>
</dbReference>
<dbReference type="GO" id="GO:0003684">
    <property type="term" value="F:damaged DNA binding"/>
    <property type="evidence" value="ECO:0007669"/>
    <property type="project" value="InterPro"/>
</dbReference>
<keyword evidence="3" id="KW-0540">Nuclease</keyword>
<name>A0A7K1HFQ7_9BACT</name>
<dbReference type="SUPFAM" id="SSF81624">
    <property type="entry name" value="N-terminal domain of MutM-like DNA repair proteins"/>
    <property type="match status" value="1"/>
</dbReference>
<evidence type="ECO:0000313" key="4">
    <source>
        <dbReference type="Proteomes" id="UP000437446"/>
    </source>
</evidence>
<evidence type="ECO:0000259" key="2">
    <source>
        <dbReference type="SMART" id="SM01232"/>
    </source>
</evidence>
<dbReference type="InterPro" id="IPR010979">
    <property type="entry name" value="Ribosomal_uS13-like_H2TH"/>
</dbReference>
<organism evidence="3 4">
    <name type="scientific">Parabacteroides merdae</name>
    <dbReference type="NCBI Taxonomy" id="46503"/>
    <lineage>
        <taxon>Bacteria</taxon>
        <taxon>Pseudomonadati</taxon>
        <taxon>Bacteroidota</taxon>
        <taxon>Bacteroidia</taxon>
        <taxon>Bacteroidales</taxon>
        <taxon>Tannerellaceae</taxon>
        <taxon>Parabacteroides</taxon>
    </lineage>
</organism>
<dbReference type="RefSeq" id="WP_005643437.1">
    <property type="nucleotide sequence ID" value="NZ_JADNHS010000013.1"/>
</dbReference>
<feature type="domain" description="Formamidopyrimidine-DNA glycosylase H2TH DNA-binding" evidence="2">
    <location>
        <begin position="134"/>
        <end position="228"/>
    </location>
</feature>
<keyword evidence="3" id="KW-0255">Endonuclease</keyword>
<accession>A0A7K1HFQ7</accession>
<dbReference type="SUPFAM" id="SSF46946">
    <property type="entry name" value="S13-like H2TH domain"/>
    <property type="match status" value="1"/>
</dbReference>
<dbReference type="AlphaFoldDB" id="A0A7K1HFQ7"/>
<dbReference type="GO" id="GO:0008270">
    <property type="term" value="F:zinc ion binding"/>
    <property type="evidence" value="ECO:0007669"/>
    <property type="project" value="InterPro"/>
</dbReference>
<sequence length="274" mass="30832">MIELPEAITIGRQVEQILAGRKVTNVYGATYLHKFTFFNGTPDEYRNLLVGKEVRSAIGKGFFVDVCFDDDLFLSIFDGVNMRYGYPGDPVPSKYQMLITFDDESFVCFTTSMYGGIYVFCHTLDNKYRTLSLNSISPLSEQFDEVYFEKKFAAEKKNISAKAFLATEQRIPGLGNGVLQDILFHAKLHPKRKIFSLSDIEKATLFRSLKNTLQAMADGGGRDTETDFLGDKGRYRSVLSKNTYTSPCPCCGGIITKEAYMGGSVYYCLECQPF</sequence>
<gene>
    <name evidence="3" type="ORF">GMD66_09285</name>
</gene>
<dbReference type="PANTHER" id="PTHR22993">
    <property type="entry name" value="FORMAMIDOPYRIMIDINE-DNA GLYCOSYLASE"/>
    <property type="match status" value="1"/>
</dbReference>
<dbReference type="Pfam" id="PF06831">
    <property type="entry name" value="H2TH"/>
    <property type="match status" value="1"/>
</dbReference>
<dbReference type="InterPro" id="IPR035937">
    <property type="entry name" value="FPG_N"/>
</dbReference>
<proteinExistence type="inferred from homology"/>
<dbReference type="SMART" id="SM01232">
    <property type="entry name" value="H2TH"/>
    <property type="match status" value="1"/>
</dbReference>
<dbReference type="SUPFAM" id="SSF57716">
    <property type="entry name" value="Glucocorticoid receptor-like (DNA-binding domain)"/>
    <property type="match status" value="1"/>
</dbReference>
<dbReference type="GO" id="GO:0006284">
    <property type="term" value="P:base-excision repair"/>
    <property type="evidence" value="ECO:0007669"/>
    <property type="project" value="InterPro"/>
</dbReference>
<dbReference type="Gene3D" id="1.10.8.50">
    <property type="match status" value="1"/>
</dbReference>
<keyword evidence="3" id="KW-0378">Hydrolase</keyword>
<evidence type="ECO:0000313" key="3">
    <source>
        <dbReference type="EMBL" id="MTU29402.1"/>
    </source>
</evidence>
<dbReference type="PANTHER" id="PTHR22993:SF9">
    <property type="entry name" value="FORMAMIDOPYRIMIDINE-DNA GLYCOSYLASE"/>
    <property type="match status" value="1"/>
</dbReference>
<dbReference type="GO" id="GO:0003906">
    <property type="term" value="F:DNA-(apurinic or apyrimidinic site) endonuclease activity"/>
    <property type="evidence" value="ECO:0007669"/>
    <property type="project" value="InterPro"/>
</dbReference>
<evidence type="ECO:0000256" key="1">
    <source>
        <dbReference type="ARBA" id="ARBA00009409"/>
    </source>
</evidence>
<comment type="similarity">
    <text evidence="1">Belongs to the FPG family.</text>
</comment>
<dbReference type="EMBL" id="WNCR01000003">
    <property type="protein sequence ID" value="MTU29402.1"/>
    <property type="molecule type" value="Genomic_DNA"/>
</dbReference>
<dbReference type="Proteomes" id="UP000437446">
    <property type="component" value="Unassembled WGS sequence"/>
</dbReference>
<protein>
    <submittedName>
        <fullName evidence="3">Endonuclease VIII</fullName>
    </submittedName>
</protein>
<dbReference type="GO" id="GO:0034039">
    <property type="term" value="F:8-oxo-7,8-dihydroguanine DNA N-glycosylase activity"/>
    <property type="evidence" value="ECO:0007669"/>
    <property type="project" value="TreeGrafter"/>
</dbReference>
<comment type="caution">
    <text evidence="3">The sequence shown here is derived from an EMBL/GenBank/DDBJ whole genome shotgun (WGS) entry which is preliminary data.</text>
</comment>